<sequence length="1305" mass="144354">MTKDEPPPSASRPLIPERFIDVPSQRLYYLSFGLLLQAVKAFDILQNFFSTEASTHYCRKWLCVDFAYVTILRQLRIPRLTYSKAAILVQILLLWFVDGLLFGGISLNLGGNPHGVHGASSLHRTLSQHLEMLDLHCILERIGVSSIPEPFHWTDAFSLSRFTSFLYDGGNKDQHLLGQHTVHMSPISTAQLNPEGHPFCLSPPGYSVFIPVLVNGTAPSSIRYSFAPLTYIEGQSGTGRMEHIEINSKELKAMAQARLDGLQVTRTTNTAQGEFDEDDDEDDEALSSRSALQTTESLSHVRIAKPGSIRLERVLDSSGVAAKLVHPSEVTIVPCPTAQYTDDSLPGPEGAIRCAGDNYLDLGIDIRGVPPLSLKWSKDVNGRRETFLVDSIEDSNTARPTGDSHDIIRSQPRIPQRFKVPLSLTIDSLGQVTFILESIIDGLGNVVPLDQGKASETLRNHGVVPDSKTARSLNILARPSISFRNCGPGNPAALLIDSETFLTLALNSGDALDAPWDVEVAYDPSGNSHTSANLQTHTLQSKYDARELKFGASAPGEYTITSIKGKYCDGDVLSPETCKVVQKPYPTAEIEWKRIHECSGDTGVSASLILHGTPPFQVYYRTQRDKENPRDLVKTFATSRGIITLQPEHSGHYFYTFLQLSDTNYKKVSLDGPSIDQIVHPLAGADFASETPGRNKKIVSSCSGNVIDVDVDLRGMPPWNLELQIVGPRSTDPLIVRDIHSSPARIQVPIPSIVDKDGGTFEVDLVNVEDMYGCKRPVAVPGISVNVRRVQPTVKFYSKDAHRRVTVLEDEEAELPLRLTGDGPWRVKYRRVESPDIVQTAVLTSLNDHLRVSDKGTYELLEVNDSQCPGMAITGESTYEVSWVPRPSAKLDPRTWSTFEAYNRSHILPPTCQGNDYYVDLELTGRPPFQIMYNVAANDESGGGTVVLDQPTISSIQSHTRFQLHTATPGHKYYEVKQIGDAAYPLHKHKHTLIPRSDRLLFEQEVFSKPSAKFKTDARLSYCLNDVLNPRESTSPDGTILFEGTPPFQLKLSIRNLATSKVRVETVSINEKIWKLNLPSYHFTSVGPYQVTIDSIGDSSPCEQAELDPLHRSIWIDVAETAAVIPLEKKKDFCVGDVIQFELEGTPPWTIGYRINGKSYTQDAKVSPFPVVQHQSGEFTITSIAHQQKMCKAAITNLQMTIHPIPSALVGHGKRVYQDIHEGDQAEIVFTLIGEPPFTFTYQRSEPSPRKGGKPGKILETHTVSGVTTHEYSVFSALEGTWTVTSIADRHCRYPALQDGLGEKS</sequence>
<feature type="domain" description="Nucleoporin POM152 first Ig-like" evidence="4">
    <location>
        <begin position="189"/>
        <end position="331"/>
    </location>
</feature>
<dbReference type="EMBL" id="KN822005">
    <property type="protein sequence ID" value="KIM70259.1"/>
    <property type="molecule type" value="Genomic_DNA"/>
</dbReference>
<evidence type="ECO:0000259" key="3">
    <source>
        <dbReference type="Pfam" id="PF24312"/>
    </source>
</evidence>
<dbReference type="STRING" id="1036808.A0A0C3EQ17"/>
<dbReference type="FunCoup" id="A0A0C3EQ17">
    <property type="interactions" value="67"/>
</dbReference>
<dbReference type="Pfam" id="PF24519">
    <property type="entry name" value="Ig-like_Pom152_1"/>
    <property type="match status" value="1"/>
</dbReference>
<dbReference type="GO" id="GO:0070762">
    <property type="term" value="C:nuclear pore transmembrane ring"/>
    <property type="evidence" value="ECO:0007669"/>
    <property type="project" value="TreeGrafter"/>
</dbReference>
<evidence type="ECO:0000259" key="4">
    <source>
        <dbReference type="Pfam" id="PF24519"/>
    </source>
</evidence>
<evidence type="ECO:0000259" key="1">
    <source>
        <dbReference type="Pfam" id="PF23664"/>
    </source>
</evidence>
<evidence type="ECO:0000259" key="2">
    <source>
        <dbReference type="Pfam" id="PF24097"/>
    </source>
</evidence>
<name>A0A0C3EQ17_9AGAM</name>
<reference evidence="7" key="2">
    <citation type="submission" date="2015-01" db="EMBL/GenBank/DDBJ databases">
        <title>Evolutionary Origins and Diversification of the Mycorrhizal Mutualists.</title>
        <authorList>
            <consortium name="DOE Joint Genome Institute"/>
            <consortium name="Mycorrhizal Genomics Consortium"/>
            <person name="Kohler A."/>
            <person name="Kuo A."/>
            <person name="Nagy L.G."/>
            <person name="Floudas D."/>
            <person name="Copeland A."/>
            <person name="Barry K.W."/>
            <person name="Cichocki N."/>
            <person name="Veneault-Fourrey C."/>
            <person name="LaButti K."/>
            <person name="Lindquist E.A."/>
            <person name="Lipzen A."/>
            <person name="Lundell T."/>
            <person name="Morin E."/>
            <person name="Murat C."/>
            <person name="Riley R."/>
            <person name="Ohm R."/>
            <person name="Sun H."/>
            <person name="Tunlid A."/>
            <person name="Henrissat B."/>
            <person name="Grigoriev I.V."/>
            <person name="Hibbett D.S."/>
            <person name="Martin F."/>
        </authorList>
    </citation>
    <scope>NUCLEOTIDE SEQUENCE [LARGE SCALE GENOMIC DNA]</scope>
    <source>
        <strain evidence="7">Foug A</strain>
    </source>
</reference>
<protein>
    <recommendedName>
        <fullName evidence="8">Ig-like domain-containing protein</fullName>
    </recommendedName>
</protein>
<dbReference type="InParanoid" id="A0A0C3EQ17"/>
<dbReference type="PANTHER" id="PTHR28206">
    <property type="entry name" value="NUCLEOPORIN POM152"/>
    <property type="match status" value="1"/>
</dbReference>
<dbReference type="InterPro" id="IPR037701">
    <property type="entry name" value="Pom152"/>
</dbReference>
<dbReference type="Proteomes" id="UP000053989">
    <property type="component" value="Unassembled WGS sequence"/>
</dbReference>
<feature type="domain" description="Nucleoporin POM152 Ig-like" evidence="3">
    <location>
        <begin position="791"/>
        <end position="874"/>
    </location>
</feature>
<dbReference type="InterPro" id="IPR056541">
    <property type="entry name" value="Ig-like_POM152"/>
</dbReference>
<dbReference type="InterPro" id="IPR056544">
    <property type="entry name" value="Ig_POM152"/>
</dbReference>
<feature type="domain" description="Nucleoporin POM152 immunoglobulin-like" evidence="1">
    <location>
        <begin position="583"/>
        <end position="682"/>
    </location>
</feature>
<gene>
    <name evidence="6" type="ORF">SCLCIDRAFT_12798</name>
</gene>
<dbReference type="Pfam" id="PF24097">
    <property type="entry name" value="TMD_POM152"/>
    <property type="match status" value="1"/>
</dbReference>
<reference evidence="6 7" key="1">
    <citation type="submission" date="2014-04" db="EMBL/GenBank/DDBJ databases">
        <authorList>
            <consortium name="DOE Joint Genome Institute"/>
            <person name="Kuo A."/>
            <person name="Kohler A."/>
            <person name="Nagy L.G."/>
            <person name="Floudas D."/>
            <person name="Copeland A."/>
            <person name="Barry K.W."/>
            <person name="Cichocki N."/>
            <person name="Veneault-Fourrey C."/>
            <person name="LaButti K."/>
            <person name="Lindquist E.A."/>
            <person name="Lipzen A."/>
            <person name="Lundell T."/>
            <person name="Morin E."/>
            <person name="Murat C."/>
            <person name="Sun H."/>
            <person name="Tunlid A."/>
            <person name="Henrissat B."/>
            <person name="Grigoriev I.V."/>
            <person name="Hibbett D.S."/>
            <person name="Martin F."/>
            <person name="Nordberg H.P."/>
            <person name="Cantor M.N."/>
            <person name="Hua S.X."/>
        </authorList>
    </citation>
    <scope>NUCLEOTIDE SEQUENCE [LARGE SCALE GENOMIC DNA]</scope>
    <source>
        <strain evidence="6 7">Foug A</strain>
    </source>
</reference>
<feature type="domain" description="Nucleoporin POM152 N-terminal transmembrane" evidence="2">
    <location>
        <begin position="21"/>
        <end position="106"/>
    </location>
</feature>
<evidence type="ECO:0000259" key="5">
    <source>
        <dbReference type="Pfam" id="PF24527"/>
    </source>
</evidence>
<keyword evidence="7" id="KW-1185">Reference proteome</keyword>
<organism evidence="6 7">
    <name type="scientific">Scleroderma citrinum Foug A</name>
    <dbReference type="NCBI Taxonomy" id="1036808"/>
    <lineage>
        <taxon>Eukaryota</taxon>
        <taxon>Fungi</taxon>
        <taxon>Dikarya</taxon>
        <taxon>Basidiomycota</taxon>
        <taxon>Agaricomycotina</taxon>
        <taxon>Agaricomycetes</taxon>
        <taxon>Agaricomycetidae</taxon>
        <taxon>Boletales</taxon>
        <taxon>Sclerodermatineae</taxon>
        <taxon>Sclerodermataceae</taxon>
        <taxon>Scleroderma</taxon>
    </lineage>
</organism>
<dbReference type="InterPro" id="IPR056542">
    <property type="entry name" value="Ig-like_POM152_1st"/>
</dbReference>
<dbReference type="OrthoDB" id="5529162at2759"/>
<dbReference type="Pfam" id="PF24527">
    <property type="entry name" value="Ig-like_Pom152_9"/>
    <property type="match status" value="1"/>
</dbReference>
<dbReference type="GO" id="GO:0006606">
    <property type="term" value="P:protein import into nucleus"/>
    <property type="evidence" value="ECO:0007669"/>
    <property type="project" value="TreeGrafter"/>
</dbReference>
<feature type="domain" description="Nucleoporin POM152 Ig-like" evidence="3">
    <location>
        <begin position="478"/>
        <end position="578"/>
    </location>
</feature>
<dbReference type="GO" id="GO:0017056">
    <property type="term" value="F:structural constituent of nuclear pore"/>
    <property type="evidence" value="ECO:0007669"/>
    <property type="project" value="InterPro"/>
</dbReference>
<dbReference type="Pfam" id="PF24312">
    <property type="entry name" value="Ig-like_POM152"/>
    <property type="match status" value="2"/>
</dbReference>
<dbReference type="InterPro" id="IPR056540">
    <property type="entry name" value="TMD_POM152"/>
</dbReference>
<feature type="domain" description="Nucleoporin POM152 immunoglobulin-like" evidence="1">
    <location>
        <begin position="911"/>
        <end position="990"/>
    </location>
</feature>
<dbReference type="GO" id="GO:0006999">
    <property type="term" value="P:nuclear pore organization"/>
    <property type="evidence" value="ECO:0007669"/>
    <property type="project" value="TreeGrafter"/>
</dbReference>
<dbReference type="InterPro" id="IPR056543">
    <property type="entry name" value="Ig-like_POM152_9th"/>
</dbReference>
<feature type="domain" description="Nucleoporin POM152 ninth Ig-like" evidence="5">
    <location>
        <begin position="1123"/>
        <end position="1196"/>
    </location>
</feature>
<evidence type="ECO:0008006" key="8">
    <source>
        <dbReference type="Google" id="ProtNLM"/>
    </source>
</evidence>
<evidence type="ECO:0000313" key="6">
    <source>
        <dbReference type="EMBL" id="KIM70259.1"/>
    </source>
</evidence>
<accession>A0A0C3EQ17</accession>
<dbReference type="Pfam" id="PF23664">
    <property type="entry name" value="Ig_Pom152"/>
    <property type="match status" value="2"/>
</dbReference>
<proteinExistence type="predicted"/>
<dbReference type="PANTHER" id="PTHR28206:SF1">
    <property type="entry name" value="NUCLEOPORIN POM152"/>
    <property type="match status" value="1"/>
</dbReference>
<evidence type="ECO:0000313" key="7">
    <source>
        <dbReference type="Proteomes" id="UP000053989"/>
    </source>
</evidence>
<dbReference type="HOGENOM" id="CLU_002415_0_0_1"/>